<evidence type="ECO:0000256" key="1">
    <source>
        <dbReference type="ARBA" id="ARBA00008416"/>
    </source>
</evidence>
<dbReference type="RefSeq" id="WP_182541786.1">
    <property type="nucleotide sequence ID" value="NZ_JACGXA010000003.1"/>
</dbReference>
<dbReference type="Pfam" id="PF02678">
    <property type="entry name" value="Pirin"/>
    <property type="match status" value="1"/>
</dbReference>
<name>A0A7W3J3U2_9ACTN</name>
<dbReference type="SUPFAM" id="SSF51182">
    <property type="entry name" value="RmlC-like cupins"/>
    <property type="match status" value="1"/>
</dbReference>
<dbReference type="Proteomes" id="UP000580910">
    <property type="component" value="Unassembled WGS sequence"/>
</dbReference>
<feature type="domain" description="Pirin N-terminal" evidence="3">
    <location>
        <begin position="12"/>
        <end position="120"/>
    </location>
</feature>
<evidence type="ECO:0000259" key="3">
    <source>
        <dbReference type="Pfam" id="PF02678"/>
    </source>
</evidence>
<comment type="similarity">
    <text evidence="1 2">Belongs to the pirin family.</text>
</comment>
<dbReference type="InterPro" id="IPR012093">
    <property type="entry name" value="Pirin"/>
</dbReference>
<accession>A0A7W3J3U2</accession>
<gene>
    <name evidence="4" type="ORF">FB382_004108</name>
</gene>
<evidence type="ECO:0000256" key="2">
    <source>
        <dbReference type="RuleBase" id="RU003457"/>
    </source>
</evidence>
<dbReference type="PANTHER" id="PTHR43212:SF3">
    <property type="entry name" value="QUERCETIN 2,3-DIOXYGENASE"/>
    <property type="match status" value="1"/>
</dbReference>
<dbReference type="AlphaFoldDB" id="A0A7W3J3U2"/>
<dbReference type="EMBL" id="JACGXA010000003">
    <property type="protein sequence ID" value="MBA8805763.1"/>
    <property type="molecule type" value="Genomic_DNA"/>
</dbReference>
<dbReference type="PANTHER" id="PTHR43212">
    <property type="entry name" value="QUERCETIN 2,3-DIOXYGENASE"/>
    <property type="match status" value="1"/>
</dbReference>
<keyword evidence="5" id="KW-1185">Reference proteome</keyword>
<dbReference type="InterPro" id="IPR014710">
    <property type="entry name" value="RmlC-like_jellyroll"/>
</dbReference>
<evidence type="ECO:0000313" key="4">
    <source>
        <dbReference type="EMBL" id="MBA8805763.1"/>
    </source>
</evidence>
<evidence type="ECO:0000313" key="5">
    <source>
        <dbReference type="Proteomes" id="UP000580910"/>
    </source>
</evidence>
<dbReference type="InterPro" id="IPR003829">
    <property type="entry name" value="Pirin_N_dom"/>
</dbReference>
<comment type="caution">
    <text evidence="4">The sequence shown here is derived from an EMBL/GenBank/DDBJ whole genome shotgun (WGS) entry which is preliminary data.</text>
</comment>
<reference evidence="4 5" key="1">
    <citation type="submission" date="2020-07" db="EMBL/GenBank/DDBJ databases">
        <title>Sequencing the genomes of 1000 actinobacteria strains.</title>
        <authorList>
            <person name="Klenk H.-P."/>
        </authorList>
    </citation>
    <scope>NUCLEOTIDE SEQUENCE [LARGE SCALE GENOMIC DNA]</scope>
    <source>
        <strain evidence="4 5">DSM 21349</strain>
    </source>
</reference>
<dbReference type="InterPro" id="IPR011051">
    <property type="entry name" value="RmlC_Cupin_sf"/>
</dbReference>
<dbReference type="Gene3D" id="2.60.120.10">
    <property type="entry name" value="Jelly Rolls"/>
    <property type="match status" value="1"/>
</dbReference>
<sequence length="222" mass="23690">MTVEIRRATQRFRTRDRGRDTRHSFAFGEHYDPDNLGFGPLVCHDEHLLGPGVGFPEHRHSDLEIVTWVLDGAVEHTDSTGAATLVRPGMVQVQSAGTGITHAEVAATGVGPTRFVQAWLRPETSGGEPSYDVREVALVSGELVEAAAVAGGRFLVASLAAGDTLTLPDDPLQHVYVGKGALIRSSLAEPLSQGDAFRFTDVPGVEVTAAVPTELLVWTFPG</sequence>
<organism evidence="4 5">
    <name type="scientific">Nocardioides ginsengisegetis</name>
    <dbReference type="NCBI Taxonomy" id="661491"/>
    <lineage>
        <taxon>Bacteria</taxon>
        <taxon>Bacillati</taxon>
        <taxon>Actinomycetota</taxon>
        <taxon>Actinomycetes</taxon>
        <taxon>Propionibacteriales</taxon>
        <taxon>Nocardioidaceae</taxon>
        <taxon>Nocardioides</taxon>
    </lineage>
</organism>
<proteinExistence type="inferred from homology"/>
<protein>
    <recommendedName>
        <fullName evidence="3">Pirin N-terminal domain-containing protein</fullName>
    </recommendedName>
</protein>